<evidence type="ECO:0000256" key="2">
    <source>
        <dbReference type="ARBA" id="ARBA00022527"/>
    </source>
</evidence>
<evidence type="ECO:0000256" key="5">
    <source>
        <dbReference type="ARBA" id="ARBA00022777"/>
    </source>
</evidence>
<dbReference type="Proteomes" id="UP001153365">
    <property type="component" value="Unassembled WGS sequence"/>
</dbReference>
<dbReference type="EMBL" id="CALTRL010003156">
    <property type="protein sequence ID" value="CAH7677692.1"/>
    <property type="molecule type" value="Genomic_DNA"/>
</dbReference>
<keyword evidence="5 10" id="KW-0418">Kinase</keyword>
<dbReference type="InterPro" id="IPR050108">
    <property type="entry name" value="CDK"/>
</dbReference>
<reference evidence="10" key="1">
    <citation type="submission" date="2022-06" db="EMBL/GenBank/DDBJ databases">
        <authorList>
            <consortium name="SYNGENTA / RWTH Aachen University"/>
        </authorList>
    </citation>
    <scope>NUCLEOTIDE SEQUENCE</scope>
</reference>
<dbReference type="InterPro" id="IPR011009">
    <property type="entry name" value="Kinase-like_dom_sf"/>
</dbReference>
<dbReference type="PROSITE" id="PS50011">
    <property type="entry name" value="PROTEIN_KINASE_DOM"/>
    <property type="match status" value="1"/>
</dbReference>
<comment type="catalytic activity">
    <reaction evidence="7">
        <text>L-threonyl-[protein] + ATP = O-phospho-L-threonyl-[protein] + ADP + H(+)</text>
        <dbReference type="Rhea" id="RHEA:46608"/>
        <dbReference type="Rhea" id="RHEA-COMP:11060"/>
        <dbReference type="Rhea" id="RHEA-COMP:11605"/>
        <dbReference type="ChEBI" id="CHEBI:15378"/>
        <dbReference type="ChEBI" id="CHEBI:30013"/>
        <dbReference type="ChEBI" id="CHEBI:30616"/>
        <dbReference type="ChEBI" id="CHEBI:61977"/>
        <dbReference type="ChEBI" id="CHEBI:456216"/>
        <dbReference type="EC" id="2.7.11.22"/>
    </reaction>
</comment>
<dbReference type="InterPro" id="IPR000719">
    <property type="entry name" value="Prot_kinase_dom"/>
</dbReference>
<comment type="caution">
    <text evidence="10">The sequence shown here is derived from an EMBL/GenBank/DDBJ whole genome shotgun (WGS) entry which is preliminary data.</text>
</comment>
<feature type="domain" description="Protein kinase" evidence="9">
    <location>
        <begin position="1"/>
        <end position="263"/>
    </location>
</feature>
<dbReference type="PANTHER" id="PTHR24056:SF171">
    <property type="entry name" value="CYCLIN-DEPENDENT KINASE 20"/>
    <property type="match status" value="1"/>
</dbReference>
<evidence type="ECO:0000259" key="9">
    <source>
        <dbReference type="PROSITE" id="PS50011"/>
    </source>
</evidence>
<keyword evidence="3" id="KW-0808">Transferase</keyword>
<name>A0AAV0B2L7_PHAPC</name>
<dbReference type="PANTHER" id="PTHR24056">
    <property type="entry name" value="CELL DIVISION PROTEIN KINASE"/>
    <property type="match status" value="1"/>
</dbReference>
<accession>A0AAV0B2L7</accession>
<evidence type="ECO:0000256" key="7">
    <source>
        <dbReference type="ARBA" id="ARBA00047811"/>
    </source>
</evidence>
<protein>
    <recommendedName>
        <fullName evidence="1">cyclin-dependent kinase</fullName>
        <ecNumber evidence="1">2.7.11.22</ecNumber>
    </recommendedName>
</protein>
<sequence length="285" mass="32799">MSDYFYRITRIIFKDLTGALNYLHGLGIGHRDLSPSNIALDFGFRAILLDFGTVWDPRFREQGGSKLDFELGTMPYRAPELLFGSQDYSVTGIDLWSLGTILAEFFTPLEPIEEYHKRELSFQGDEYDNSKSQLSDNAFDWYCGGYGDNQKRSNKLRRRNLFRGDIGDIGLVGSIFKILGTPDNDSWPESKSLPDFSKLEFHKFEVKDLRDNLPYLHSVEDENKESGNENNEISLLIDLIKGLLKLSSSKRLKADQVLENPWLKDKKLDLDDYSKTEISKLWKTL</sequence>
<dbReference type="GO" id="GO:0005524">
    <property type="term" value="F:ATP binding"/>
    <property type="evidence" value="ECO:0007669"/>
    <property type="project" value="UniProtKB-KW"/>
</dbReference>
<evidence type="ECO:0000313" key="10">
    <source>
        <dbReference type="EMBL" id="CAH7677692.1"/>
    </source>
</evidence>
<dbReference type="GO" id="GO:0004693">
    <property type="term" value="F:cyclin-dependent protein serine/threonine kinase activity"/>
    <property type="evidence" value="ECO:0007669"/>
    <property type="project" value="UniProtKB-EC"/>
</dbReference>
<dbReference type="GO" id="GO:0005634">
    <property type="term" value="C:nucleus"/>
    <property type="evidence" value="ECO:0007669"/>
    <property type="project" value="TreeGrafter"/>
</dbReference>
<evidence type="ECO:0000256" key="8">
    <source>
        <dbReference type="ARBA" id="ARBA00048367"/>
    </source>
</evidence>
<evidence type="ECO:0000256" key="4">
    <source>
        <dbReference type="ARBA" id="ARBA00022741"/>
    </source>
</evidence>
<dbReference type="EC" id="2.7.11.22" evidence="1"/>
<dbReference type="AlphaFoldDB" id="A0AAV0B2L7"/>
<gene>
    <name evidence="10" type="ORF">PPACK8108_LOCUS12880</name>
</gene>
<keyword evidence="6" id="KW-0067">ATP-binding</keyword>
<comment type="catalytic activity">
    <reaction evidence="8">
        <text>L-seryl-[protein] + ATP = O-phospho-L-seryl-[protein] + ADP + H(+)</text>
        <dbReference type="Rhea" id="RHEA:17989"/>
        <dbReference type="Rhea" id="RHEA-COMP:9863"/>
        <dbReference type="Rhea" id="RHEA-COMP:11604"/>
        <dbReference type="ChEBI" id="CHEBI:15378"/>
        <dbReference type="ChEBI" id="CHEBI:29999"/>
        <dbReference type="ChEBI" id="CHEBI:30616"/>
        <dbReference type="ChEBI" id="CHEBI:83421"/>
        <dbReference type="ChEBI" id="CHEBI:456216"/>
        <dbReference type="EC" id="2.7.11.22"/>
    </reaction>
</comment>
<keyword evidence="2" id="KW-0723">Serine/threonine-protein kinase</keyword>
<dbReference type="SUPFAM" id="SSF56112">
    <property type="entry name" value="Protein kinase-like (PK-like)"/>
    <property type="match status" value="1"/>
</dbReference>
<evidence type="ECO:0000256" key="3">
    <source>
        <dbReference type="ARBA" id="ARBA00022679"/>
    </source>
</evidence>
<dbReference type="Pfam" id="PF00069">
    <property type="entry name" value="Pkinase"/>
    <property type="match status" value="1"/>
</dbReference>
<keyword evidence="4" id="KW-0547">Nucleotide-binding</keyword>
<dbReference type="Gene3D" id="1.10.510.10">
    <property type="entry name" value="Transferase(Phosphotransferase) domain 1"/>
    <property type="match status" value="1"/>
</dbReference>
<organism evidence="10 11">
    <name type="scientific">Phakopsora pachyrhizi</name>
    <name type="common">Asian soybean rust disease fungus</name>
    <dbReference type="NCBI Taxonomy" id="170000"/>
    <lineage>
        <taxon>Eukaryota</taxon>
        <taxon>Fungi</taxon>
        <taxon>Dikarya</taxon>
        <taxon>Basidiomycota</taxon>
        <taxon>Pucciniomycotina</taxon>
        <taxon>Pucciniomycetes</taxon>
        <taxon>Pucciniales</taxon>
        <taxon>Phakopsoraceae</taxon>
        <taxon>Phakopsora</taxon>
    </lineage>
</organism>
<evidence type="ECO:0000256" key="1">
    <source>
        <dbReference type="ARBA" id="ARBA00012425"/>
    </source>
</evidence>
<evidence type="ECO:0000313" key="11">
    <source>
        <dbReference type="Proteomes" id="UP001153365"/>
    </source>
</evidence>
<evidence type="ECO:0000256" key="6">
    <source>
        <dbReference type="ARBA" id="ARBA00022840"/>
    </source>
</evidence>
<dbReference type="SMART" id="SM00220">
    <property type="entry name" value="S_TKc"/>
    <property type="match status" value="1"/>
</dbReference>
<keyword evidence="11" id="KW-1185">Reference proteome</keyword>
<proteinExistence type="predicted"/>